<accession>A0A5C6RLS6</accession>
<sequence length="353" mass="39655">MSYVISGIQQIGVGVKDADEAWKWYRRFFGADVPVFTEKAEAGLMLPYTGGQPRSRYAILALNMQGGGGFEIWQYTSREPQPSSFDIQLGDYGIFSGKIKSPDVKRTYEYYQSQGVACLSEIHRVGQGPLNFFARDPYGNIFQVVEAADWFQDRKQLTGGVYGAVIGVSDIGKALTLYRDVLGYDEMVYDETGTFESLKALPGGTVPVRRVLLRHKAERAGAFAPLLGRSELELVQVTGGREPRKIYDGRFWGDLGFIHLCFDVNGMDELKARCEAHGYPFTVDSSNSFDMGEAAGRFSYIEDPDGTLIEFVETHKVPIMKKLGWYLNLKKRKPTKPLPRWMIKAMSLSRVKD</sequence>
<dbReference type="GO" id="GO:0004493">
    <property type="term" value="F:methylmalonyl-CoA epimerase activity"/>
    <property type="evidence" value="ECO:0007669"/>
    <property type="project" value="TreeGrafter"/>
</dbReference>
<organism evidence="3 4">
    <name type="scientific">Phaeodactylibacter luteus</name>
    <dbReference type="NCBI Taxonomy" id="1564516"/>
    <lineage>
        <taxon>Bacteria</taxon>
        <taxon>Pseudomonadati</taxon>
        <taxon>Bacteroidota</taxon>
        <taxon>Saprospiria</taxon>
        <taxon>Saprospirales</taxon>
        <taxon>Haliscomenobacteraceae</taxon>
        <taxon>Phaeodactylibacter</taxon>
    </lineage>
</organism>
<evidence type="ECO:0000259" key="2">
    <source>
        <dbReference type="PROSITE" id="PS51819"/>
    </source>
</evidence>
<comment type="caution">
    <text evidence="3">The sequence shown here is derived from an EMBL/GenBank/DDBJ whole genome shotgun (WGS) entry which is preliminary data.</text>
</comment>
<dbReference type="Pfam" id="PF00903">
    <property type="entry name" value="Glyoxalase"/>
    <property type="match status" value="2"/>
</dbReference>
<dbReference type="InterPro" id="IPR037523">
    <property type="entry name" value="VOC_core"/>
</dbReference>
<keyword evidence="4" id="KW-1185">Reference proteome</keyword>
<keyword evidence="1" id="KW-0479">Metal-binding</keyword>
<dbReference type="PANTHER" id="PTHR43048:SF3">
    <property type="entry name" value="METHYLMALONYL-COA EPIMERASE, MITOCHONDRIAL"/>
    <property type="match status" value="1"/>
</dbReference>
<dbReference type="RefSeq" id="WP_147167635.1">
    <property type="nucleotide sequence ID" value="NZ_VOOR01000021.1"/>
</dbReference>
<dbReference type="PROSITE" id="PS51819">
    <property type="entry name" value="VOC"/>
    <property type="match status" value="2"/>
</dbReference>
<dbReference type="GO" id="GO:0046872">
    <property type="term" value="F:metal ion binding"/>
    <property type="evidence" value="ECO:0007669"/>
    <property type="project" value="UniProtKB-KW"/>
</dbReference>
<dbReference type="GO" id="GO:0046491">
    <property type="term" value="P:L-methylmalonyl-CoA metabolic process"/>
    <property type="evidence" value="ECO:0007669"/>
    <property type="project" value="TreeGrafter"/>
</dbReference>
<dbReference type="Gene3D" id="3.10.180.10">
    <property type="entry name" value="2,3-Dihydroxybiphenyl 1,2-Dioxygenase, domain 1"/>
    <property type="match status" value="2"/>
</dbReference>
<evidence type="ECO:0000313" key="4">
    <source>
        <dbReference type="Proteomes" id="UP000321580"/>
    </source>
</evidence>
<dbReference type="AlphaFoldDB" id="A0A5C6RLS6"/>
<dbReference type="EMBL" id="VOOR01000021">
    <property type="protein sequence ID" value="TXB62915.1"/>
    <property type="molecule type" value="Genomic_DNA"/>
</dbReference>
<dbReference type="Proteomes" id="UP000321580">
    <property type="component" value="Unassembled WGS sequence"/>
</dbReference>
<evidence type="ECO:0000256" key="1">
    <source>
        <dbReference type="ARBA" id="ARBA00022723"/>
    </source>
</evidence>
<feature type="domain" description="VOC" evidence="2">
    <location>
        <begin position="7"/>
        <end position="147"/>
    </location>
</feature>
<protein>
    <submittedName>
        <fullName evidence="3">VOC family protein</fullName>
    </submittedName>
</protein>
<gene>
    <name evidence="3" type="ORF">FRY97_11255</name>
</gene>
<evidence type="ECO:0000313" key="3">
    <source>
        <dbReference type="EMBL" id="TXB62915.1"/>
    </source>
</evidence>
<dbReference type="PANTHER" id="PTHR43048">
    <property type="entry name" value="METHYLMALONYL-COA EPIMERASE"/>
    <property type="match status" value="1"/>
</dbReference>
<dbReference type="OrthoDB" id="9795618at2"/>
<name>A0A5C6RLS6_9BACT</name>
<dbReference type="SUPFAM" id="SSF54593">
    <property type="entry name" value="Glyoxalase/Bleomycin resistance protein/Dihydroxybiphenyl dioxygenase"/>
    <property type="match status" value="2"/>
</dbReference>
<feature type="domain" description="VOC" evidence="2">
    <location>
        <begin position="160"/>
        <end position="314"/>
    </location>
</feature>
<reference evidence="3 4" key="1">
    <citation type="submission" date="2019-08" db="EMBL/GenBank/DDBJ databases">
        <title>Genome of Phaeodactylibacter luteus.</title>
        <authorList>
            <person name="Bowman J.P."/>
        </authorList>
    </citation>
    <scope>NUCLEOTIDE SEQUENCE [LARGE SCALE GENOMIC DNA]</scope>
    <source>
        <strain evidence="3 4">KCTC 42180</strain>
    </source>
</reference>
<dbReference type="InterPro" id="IPR004360">
    <property type="entry name" value="Glyas_Fos-R_dOase_dom"/>
</dbReference>
<dbReference type="InterPro" id="IPR051785">
    <property type="entry name" value="MMCE/EMCE_epimerase"/>
</dbReference>
<dbReference type="InterPro" id="IPR029068">
    <property type="entry name" value="Glyas_Bleomycin-R_OHBP_Dase"/>
</dbReference>
<proteinExistence type="predicted"/>